<accession>A0A5N6NX66</accession>
<proteinExistence type="predicted"/>
<name>A0A5N6NX66_9ASTR</name>
<evidence type="ECO:0008006" key="3">
    <source>
        <dbReference type="Google" id="ProtNLM"/>
    </source>
</evidence>
<dbReference type="PANTHER" id="PTHR46238:SF8">
    <property type="entry name" value="ENDONUCLEASE_EXONUCLEASE_PHOSPHATASE DOMAIN-CONTAINING PROTEIN"/>
    <property type="match status" value="1"/>
</dbReference>
<dbReference type="Proteomes" id="UP000326396">
    <property type="component" value="Linkage Group LG16"/>
</dbReference>
<gene>
    <name evidence="1" type="ORF">E3N88_15852</name>
</gene>
<evidence type="ECO:0000313" key="2">
    <source>
        <dbReference type="Proteomes" id="UP000326396"/>
    </source>
</evidence>
<keyword evidence="2" id="KW-1185">Reference proteome</keyword>
<protein>
    <recommendedName>
        <fullName evidence="3">Reverse transcriptase domain-containing protein</fullName>
    </recommendedName>
</protein>
<sequence>MVFIDLEKAYDSVSRHVIWDNLERKKENHVTIGDQEVPKTTKFKYLRSFVQNNGNIDCDVAHRVQASWNRWRAATSILYDKRFLEKLKGKFYKVAIRPAMMYGSDCWPVKKIQAR</sequence>
<dbReference type="AlphaFoldDB" id="A0A5N6NX66"/>
<dbReference type="OrthoDB" id="768353at2759"/>
<dbReference type="EMBL" id="SZYD01000008">
    <property type="protein sequence ID" value="KAD5508149.1"/>
    <property type="molecule type" value="Genomic_DNA"/>
</dbReference>
<organism evidence="1 2">
    <name type="scientific">Mikania micrantha</name>
    <name type="common">bitter vine</name>
    <dbReference type="NCBI Taxonomy" id="192012"/>
    <lineage>
        <taxon>Eukaryota</taxon>
        <taxon>Viridiplantae</taxon>
        <taxon>Streptophyta</taxon>
        <taxon>Embryophyta</taxon>
        <taxon>Tracheophyta</taxon>
        <taxon>Spermatophyta</taxon>
        <taxon>Magnoliopsida</taxon>
        <taxon>eudicotyledons</taxon>
        <taxon>Gunneridae</taxon>
        <taxon>Pentapetalae</taxon>
        <taxon>asterids</taxon>
        <taxon>campanulids</taxon>
        <taxon>Asterales</taxon>
        <taxon>Asteraceae</taxon>
        <taxon>Asteroideae</taxon>
        <taxon>Heliantheae alliance</taxon>
        <taxon>Eupatorieae</taxon>
        <taxon>Mikania</taxon>
    </lineage>
</organism>
<reference evidence="1 2" key="1">
    <citation type="submission" date="2019-05" db="EMBL/GenBank/DDBJ databases">
        <title>Mikania micrantha, genome provides insights into the molecular mechanism of rapid growth.</title>
        <authorList>
            <person name="Liu B."/>
        </authorList>
    </citation>
    <scope>NUCLEOTIDE SEQUENCE [LARGE SCALE GENOMIC DNA]</scope>
    <source>
        <strain evidence="1">NLD-2019</strain>
        <tissue evidence="1">Leaf</tissue>
    </source>
</reference>
<evidence type="ECO:0000313" key="1">
    <source>
        <dbReference type="EMBL" id="KAD5508149.1"/>
    </source>
</evidence>
<comment type="caution">
    <text evidence="1">The sequence shown here is derived from an EMBL/GenBank/DDBJ whole genome shotgun (WGS) entry which is preliminary data.</text>
</comment>
<dbReference type="PANTHER" id="PTHR46238">
    <property type="entry name" value="REVERSE TRANSCRIPTASE DOMAIN-CONTAINING PROTEIN"/>
    <property type="match status" value="1"/>
</dbReference>